<dbReference type="AlphaFoldDB" id="A0A183F459"/>
<dbReference type="Gene3D" id="4.10.410.10">
    <property type="entry name" value="Pancreatic trypsin inhibitor Kunitz domain"/>
    <property type="match status" value="2"/>
</dbReference>
<keyword evidence="3" id="KW-0800">Toxin</keyword>
<feature type="domain" description="BPTI/Kunitz inhibitor" evidence="8">
    <location>
        <begin position="16"/>
        <end position="66"/>
    </location>
</feature>
<evidence type="ECO:0000313" key="10">
    <source>
        <dbReference type="Proteomes" id="UP000050761"/>
    </source>
</evidence>
<dbReference type="PROSITE" id="PS50279">
    <property type="entry name" value="BPTI_KUNITZ_2"/>
    <property type="match status" value="2"/>
</dbReference>
<dbReference type="Pfam" id="PF00014">
    <property type="entry name" value="Kunitz_BPTI"/>
    <property type="match status" value="2"/>
</dbReference>
<dbReference type="OrthoDB" id="4473401at2759"/>
<keyword evidence="2" id="KW-0964">Secreted</keyword>
<dbReference type="WBParaSite" id="HPBE_0000095101-mRNA-1">
    <property type="protein sequence ID" value="HPBE_0000095101-mRNA-1"/>
    <property type="gene ID" value="HPBE_0000095101"/>
</dbReference>
<evidence type="ECO:0000256" key="5">
    <source>
        <dbReference type="ARBA" id="ARBA00022900"/>
    </source>
</evidence>
<feature type="domain" description="BPTI/Kunitz inhibitor" evidence="8">
    <location>
        <begin position="74"/>
        <end position="120"/>
    </location>
</feature>
<dbReference type="InterPro" id="IPR020901">
    <property type="entry name" value="Prtase_inh_Kunz-CS"/>
</dbReference>
<dbReference type="InterPro" id="IPR036880">
    <property type="entry name" value="Kunitz_BPTI_sf"/>
</dbReference>
<gene>
    <name evidence="9" type="ORF">HPBE_LOCUS952</name>
</gene>
<proteinExistence type="predicted"/>
<evidence type="ECO:0000256" key="7">
    <source>
        <dbReference type="SAM" id="MobiDB-lite"/>
    </source>
</evidence>
<dbReference type="PANTHER" id="PTHR10083:SF217">
    <property type="entry name" value="BOOPHILIN-H2"/>
    <property type="match status" value="1"/>
</dbReference>
<keyword evidence="6" id="KW-1015">Disulfide bond</keyword>
<dbReference type="GO" id="GO:0005615">
    <property type="term" value="C:extracellular space"/>
    <property type="evidence" value="ECO:0007669"/>
    <property type="project" value="TreeGrafter"/>
</dbReference>
<keyword evidence="5" id="KW-0722">Serine protease inhibitor</keyword>
<reference evidence="11" key="2">
    <citation type="submission" date="2019-09" db="UniProtKB">
        <authorList>
            <consortium name="WormBaseParasite"/>
        </authorList>
    </citation>
    <scope>IDENTIFICATION</scope>
</reference>
<dbReference type="PROSITE" id="PS00280">
    <property type="entry name" value="BPTI_KUNITZ_1"/>
    <property type="match status" value="1"/>
</dbReference>
<dbReference type="PRINTS" id="PR00759">
    <property type="entry name" value="BASICPTASE"/>
</dbReference>
<dbReference type="FunFam" id="4.10.410.10:FF:000026">
    <property type="entry name" value="Serine protease inhibitor, putative"/>
    <property type="match status" value="1"/>
</dbReference>
<dbReference type="GO" id="GO:0004867">
    <property type="term" value="F:serine-type endopeptidase inhibitor activity"/>
    <property type="evidence" value="ECO:0007669"/>
    <property type="project" value="UniProtKB-KW"/>
</dbReference>
<evidence type="ECO:0000256" key="1">
    <source>
        <dbReference type="ARBA" id="ARBA00004613"/>
    </source>
</evidence>
<name>A0A183F459_HELPZ</name>
<keyword evidence="10" id="KW-1185">Reference proteome</keyword>
<feature type="region of interest" description="Disordered" evidence="7">
    <location>
        <begin position="158"/>
        <end position="187"/>
    </location>
</feature>
<evidence type="ECO:0000313" key="9">
    <source>
        <dbReference type="EMBL" id="VDO19334.1"/>
    </source>
</evidence>
<comment type="subcellular location">
    <subcellularLocation>
        <location evidence="1">Secreted</location>
    </subcellularLocation>
</comment>
<evidence type="ECO:0000256" key="3">
    <source>
        <dbReference type="ARBA" id="ARBA00022656"/>
    </source>
</evidence>
<dbReference type="SMART" id="SM00131">
    <property type="entry name" value="KU"/>
    <property type="match status" value="2"/>
</dbReference>
<evidence type="ECO:0000256" key="2">
    <source>
        <dbReference type="ARBA" id="ARBA00022525"/>
    </source>
</evidence>
<sequence>MRRLERRPRASSNAICSYDPDWGSCNQLRYVWFYNQTRGTCDQFLYGGCEGNPNRFETFELCQKTCELSGLDPCMEPLDRGTWCEAMSNRYYFNKRTRQCKGFHYTGCGKSGNNFLSKEESVGRILPLNSVAVVRPFRPEFYDCRLIPILTTTTMSNSTAGIRSKGPVKRFCPDTSPGSSPRSTPMSLTDALREVNDSSVVPSCIKNAFNSILDELTTVKQERDRLFRENLILRKKIGISLDAPVTDEDDGHNVVDDHNRSKPEPTTLAHLPDMEREGERLRSVVISGRA</sequence>
<dbReference type="PANTHER" id="PTHR10083">
    <property type="entry name" value="KUNITZ-TYPE PROTEASE INHIBITOR-RELATED"/>
    <property type="match status" value="1"/>
</dbReference>
<organism evidence="10 11">
    <name type="scientific">Heligmosomoides polygyrus</name>
    <name type="common">Parasitic roundworm</name>
    <dbReference type="NCBI Taxonomy" id="6339"/>
    <lineage>
        <taxon>Eukaryota</taxon>
        <taxon>Metazoa</taxon>
        <taxon>Ecdysozoa</taxon>
        <taxon>Nematoda</taxon>
        <taxon>Chromadorea</taxon>
        <taxon>Rhabditida</taxon>
        <taxon>Rhabditina</taxon>
        <taxon>Rhabditomorpha</taxon>
        <taxon>Strongyloidea</taxon>
        <taxon>Heligmosomidae</taxon>
        <taxon>Heligmosomoides</taxon>
    </lineage>
</organism>
<evidence type="ECO:0000256" key="4">
    <source>
        <dbReference type="ARBA" id="ARBA00022690"/>
    </source>
</evidence>
<dbReference type="EMBL" id="UZAH01000886">
    <property type="protein sequence ID" value="VDO19334.1"/>
    <property type="molecule type" value="Genomic_DNA"/>
</dbReference>
<dbReference type="Proteomes" id="UP000050761">
    <property type="component" value="Unassembled WGS sequence"/>
</dbReference>
<accession>A0A183F459</accession>
<protein>
    <submittedName>
        <fullName evidence="11">BPTI/Kunitz inhibitor domain-containing protein</fullName>
    </submittedName>
</protein>
<keyword evidence="4" id="KW-0646">Protease inhibitor</keyword>
<feature type="compositionally biased region" description="Polar residues" evidence="7">
    <location>
        <begin position="176"/>
        <end position="187"/>
    </location>
</feature>
<dbReference type="InterPro" id="IPR002223">
    <property type="entry name" value="Kunitz_BPTI"/>
</dbReference>
<evidence type="ECO:0000256" key="6">
    <source>
        <dbReference type="ARBA" id="ARBA00023157"/>
    </source>
</evidence>
<reference evidence="9 10" key="1">
    <citation type="submission" date="2018-11" db="EMBL/GenBank/DDBJ databases">
        <authorList>
            <consortium name="Pathogen Informatics"/>
        </authorList>
    </citation>
    <scope>NUCLEOTIDE SEQUENCE [LARGE SCALE GENOMIC DNA]</scope>
</reference>
<dbReference type="CDD" id="cd00109">
    <property type="entry name" value="Kunitz-type"/>
    <property type="match status" value="2"/>
</dbReference>
<dbReference type="SUPFAM" id="SSF57362">
    <property type="entry name" value="BPTI-like"/>
    <property type="match status" value="2"/>
</dbReference>
<evidence type="ECO:0000259" key="8">
    <source>
        <dbReference type="PROSITE" id="PS50279"/>
    </source>
</evidence>
<dbReference type="InterPro" id="IPR050098">
    <property type="entry name" value="TFPI/VKTCI-like"/>
</dbReference>
<accession>A0A3P7U4U5</accession>
<evidence type="ECO:0000313" key="11">
    <source>
        <dbReference type="WBParaSite" id="HPBE_0000095101-mRNA-1"/>
    </source>
</evidence>